<dbReference type="PANTHER" id="PTHR41700">
    <property type="entry name" value="GCN5-RELATED N-ACETYLTRANSFERASE"/>
    <property type="match status" value="1"/>
</dbReference>
<dbReference type="Gene3D" id="3.40.630.30">
    <property type="match status" value="1"/>
</dbReference>
<dbReference type="InterPro" id="IPR038764">
    <property type="entry name" value="GNAT_N_AcTrfase_prd"/>
</dbReference>
<sequence length="259" mass="27535">MATEGGQVSEPVVRELRDVEDMEDVRLLFDRIWGPDPGGAAVTVELLRALAHSGNYVAGAYQGGTLVGASVGFLGRPAGEVLHSHITGAASGRGIGLALKLHQREWALRHGLARITWTFDPLVRRNAHFNLAKLGARPEEYLTSFYGPMDDAINAGDESDRLLAVWRLAEAHPAVAVPAGTPMALGVRDGLPVAGAVDGAGTVLVALPEDIEGMRRRDPGAAKAWRHALREVLGGLMVAGGRVTGFHDKSYYVVERGAL</sequence>
<dbReference type="RefSeq" id="WP_221337527.1">
    <property type="nucleotide sequence ID" value="NZ_JACHGN010000028.1"/>
</dbReference>
<dbReference type="SUPFAM" id="SSF55729">
    <property type="entry name" value="Acyl-CoA N-acyltransferases (Nat)"/>
    <property type="match status" value="1"/>
</dbReference>
<feature type="domain" description="N-acetyltransferase" evidence="1">
    <location>
        <begin position="11"/>
        <end position="154"/>
    </location>
</feature>
<accession>A0A840PMK7</accession>
<evidence type="ECO:0000313" key="3">
    <source>
        <dbReference type="Proteomes" id="UP000578449"/>
    </source>
</evidence>
<dbReference type="Proteomes" id="UP000578449">
    <property type="component" value="Unassembled WGS sequence"/>
</dbReference>
<dbReference type="AlphaFoldDB" id="A0A840PMK7"/>
<keyword evidence="3" id="KW-1185">Reference proteome</keyword>
<name>A0A840PMK7_9ACTN</name>
<evidence type="ECO:0000313" key="2">
    <source>
        <dbReference type="EMBL" id="MBB5139243.1"/>
    </source>
</evidence>
<evidence type="ECO:0000259" key="1">
    <source>
        <dbReference type="PROSITE" id="PS51186"/>
    </source>
</evidence>
<comment type="caution">
    <text evidence="2">The sequence shown here is derived from an EMBL/GenBank/DDBJ whole genome shotgun (WGS) entry which is preliminary data.</text>
</comment>
<proteinExistence type="predicted"/>
<keyword evidence="2" id="KW-0808">Transferase</keyword>
<dbReference type="InterPro" id="IPR000182">
    <property type="entry name" value="GNAT_dom"/>
</dbReference>
<dbReference type="InterPro" id="IPR016181">
    <property type="entry name" value="Acyl_CoA_acyltransferase"/>
</dbReference>
<organism evidence="2 3">
    <name type="scientific">Thermocatellispora tengchongensis</name>
    <dbReference type="NCBI Taxonomy" id="1073253"/>
    <lineage>
        <taxon>Bacteria</taxon>
        <taxon>Bacillati</taxon>
        <taxon>Actinomycetota</taxon>
        <taxon>Actinomycetes</taxon>
        <taxon>Streptosporangiales</taxon>
        <taxon>Streptosporangiaceae</taxon>
        <taxon>Thermocatellispora</taxon>
    </lineage>
</organism>
<dbReference type="PANTHER" id="PTHR41700:SF1">
    <property type="entry name" value="N-ACETYLTRANSFERASE DOMAIN-CONTAINING PROTEIN"/>
    <property type="match status" value="1"/>
</dbReference>
<dbReference type="GO" id="GO:0016747">
    <property type="term" value="F:acyltransferase activity, transferring groups other than amino-acyl groups"/>
    <property type="evidence" value="ECO:0007669"/>
    <property type="project" value="InterPro"/>
</dbReference>
<dbReference type="EMBL" id="JACHGN010000028">
    <property type="protein sequence ID" value="MBB5139243.1"/>
    <property type="molecule type" value="Genomic_DNA"/>
</dbReference>
<gene>
    <name evidence="2" type="ORF">HNP84_009006</name>
</gene>
<dbReference type="PROSITE" id="PS51186">
    <property type="entry name" value="GNAT"/>
    <property type="match status" value="1"/>
</dbReference>
<protein>
    <submittedName>
        <fullName evidence="2">Putative GNAT superfamily acetyltransferase</fullName>
    </submittedName>
</protein>
<reference evidence="2 3" key="1">
    <citation type="submission" date="2020-08" db="EMBL/GenBank/DDBJ databases">
        <title>Genomic Encyclopedia of Type Strains, Phase IV (KMG-IV): sequencing the most valuable type-strain genomes for metagenomic binning, comparative biology and taxonomic classification.</title>
        <authorList>
            <person name="Goeker M."/>
        </authorList>
    </citation>
    <scope>NUCLEOTIDE SEQUENCE [LARGE SCALE GENOMIC DNA]</scope>
    <source>
        <strain evidence="2 3">DSM 45615</strain>
    </source>
</reference>